<evidence type="ECO:0000313" key="4">
    <source>
        <dbReference type="Proteomes" id="UP000027746"/>
    </source>
</evidence>
<keyword evidence="2" id="KW-1133">Transmembrane helix</keyword>
<sequence>MIKNGKFFVPPQGSHGDLKQLFSRLAATGAGRPVDKEGFPAGPWTPELLADAIAQIEANRSGIDLRTVQLWFQDNNKGISTTNIWWLARIFGCGDPQAASEWQAELSAAQSLLIAKRRNKRRTPKNDDRASPAQIQLPSLDRTPEISGATAQDEEVSRPRHGLGLATRSAALFSQRNHLNLPIMVFAGAVGLGFLAFIMDVHSVNYSPTGRSVRQVGFLWAPNWTLLFLLALPLYLLFVVDLLVFWEQTGRLKLGTQGKEESRKNWAIRINSFSPSYWAIFLMCLPVAGLLQWIDRCLGPLLTGDLGNYAVEWARLAIVRPDIISVAEAIVFTGLAYLYMGLCFFLFFAGLILLCTLAYDFCELARQTTDWSNRASHCDIHEIGRKIMRGIFRSAVLGLLIAICMKLQSTFMLSGERTIVSWLINDFLSIIGTHGGVADRLNYSMPTNYSSLLVVIATWAVFLYGTARIHTTLVGNTAAVSVDKEQPNHQNFSCKSYDTLSWARPTAVMSLLTASYLLIGVFQGFSGLLTIVLLLAIYSLVDPALRSRRGC</sequence>
<dbReference type="RefSeq" id="WP_037930639.1">
    <property type="nucleotide sequence ID" value="NZ_CP054603.1"/>
</dbReference>
<dbReference type="EMBL" id="JAMD01000018">
    <property type="protein sequence ID" value="KEJ94111.1"/>
    <property type="molecule type" value="Genomic_DNA"/>
</dbReference>
<evidence type="ECO:0008006" key="5">
    <source>
        <dbReference type="Google" id="ProtNLM"/>
    </source>
</evidence>
<evidence type="ECO:0000256" key="1">
    <source>
        <dbReference type="SAM" id="MobiDB-lite"/>
    </source>
</evidence>
<comment type="caution">
    <text evidence="3">The sequence shown here is derived from an EMBL/GenBank/DDBJ whole genome shotgun (WGS) entry which is preliminary data.</text>
</comment>
<dbReference type="Proteomes" id="UP000027746">
    <property type="component" value="Unassembled WGS sequence"/>
</dbReference>
<evidence type="ECO:0000313" key="3">
    <source>
        <dbReference type="EMBL" id="KEJ94111.1"/>
    </source>
</evidence>
<dbReference type="OrthoDB" id="7756347at2"/>
<feature type="transmembrane region" description="Helical" evidence="2">
    <location>
        <begin position="266"/>
        <end position="294"/>
    </location>
</feature>
<feature type="region of interest" description="Disordered" evidence="1">
    <location>
        <begin position="117"/>
        <end position="137"/>
    </location>
</feature>
<dbReference type="InterPro" id="IPR058114">
    <property type="entry name" value="RcgA-like"/>
</dbReference>
<name>A0A073IXD0_9RHOB</name>
<proteinExistence type="predicted"/>
<feature type="transmembrane region" description="Helical" evidence="2">
    <location>
        <begin position="419"/>
        <end position="437"/>
    </location>
</feature>
<feature type="transmembrane region" description="Helical" evidence="2">
    <location>
        <begin position="395"/>
        <end position="413"/>
    </location>
</feature>
<gene>
    <name evidence="3" type="ORF">SUH3_08220</name>
</gene>
<organism evidence="3 4">
    <name type="scientific">Pseudosulfitobacter pseudonitzschiae</name>
    <dbReference type="NCBI Taxonomy" id="1402135"/>
    <lineage>
        <taxon>Bacteria</taxon>
        <taxon>Pseudomonadati</taxon>
        <taxon>Pseudomonadota</taxon>
        <taxon>Alphaproteobacteria</taxon>
        <taxon>Rhodobacterales</taxon>
        <taxon>Roseobacteraceae</taxon>
        <taxon>Pseudosulfitobacter</taxon>
    </lineage>
</organism>
<evidence type="ECO:0000256" key="2">
    <source>
        <dbReference type="SAM" id="Phobius"/>
    </source>
</evidence>
<feature type="transmembrane region" description="Helical" evidence="2">
    <location>
        <begin position="449"/>
        <end position="467"/>
    </location>
</feature>
<accession>A0A073IXD0</accession>
<keyword evidence="2" id="KW-0812">Transmembrane</keyword>
<feature type="transmembrane region" description="Helical" evidence="2">
    <location>
        <begin position="336"/>
        <end position="359"/>
    </location>
</feature>
<dbReference type="AlphaFoldDB" id="A0A073IXD0"/>
<protein>
    <recommendedName>
        <fullName evidence="5">Transmembrane protein</fullName>
    </recommendedName>
</protein>
<feature type="transmembrane region" description="Helical" evidence="2">
    <location>
        <begin position="183"/>
        <end position="204"/>
    </location>
</feature>
<reference evidence="3 4" key="1">
    <citation type="submission" date="2014-01" db="EMBL/GenBank/DDBJ databases">
        <title>Sulfitobacter sp. H3 (MCCC 1A00686) Genome Sequencing.</title>
        <authorList>
            <person name="Lai Q."/>
            <person name="Hong Z."/>
        </authorList>
    </citation>
    <scope>NUCLEOTIDE SEQUENCE [LARGE SCALE GENOMIC DNA]</scope>
    <source>
        <strain evidence="3 4">H3</strain>
    </source>
</reference>
<dbReference type="NCBIfam" id="NF047336">
    <property type="entry name" value="conj_memb_RcgA"/>
    <property type="match status" value="1"/>
</dbReference>
<feature type="transmembrane region" description="Helical" evidence="2">
    <location>
        <begin position="516"/>
        <end position="541"/>
    </location>
</feature>
<dbReference type="GeneID" id="68872127"/>
<feature type="transmembrane region" description="Helical" evidence="2">
    <location>
        <begin position="224"/>
        <end position="246"/>
    </location>
</feature>
<keyword evidence="2" id="KW-0472">Membrane</keyword>
<keyword evidence="4" id="KW-1185">Reference proteome</keyword>